<gene>
    <name evidence="2" type="ORF">GCM10010507_11920</name>
</gene>
<sequence>MIGGRGAAVALSSMALVGACWAGAPAGQADGGRQRDTPGVLCVGASDSTYDPPLTLVPRRAHITVDARYVCTVAPGRTLPATGSLDGQSPDASCLTLGGARLTETVRYADGKRSLIVYDSGTTLRVTDVQIVRLTGHVTEGRGKGQPAQRTVFAGSSQLPTECLSSGLRGSSGRAQLEVHP</sequence>
<dbReference type="AlphaFoldDB" id="A0A918TAK0"/>
<protein>
    <submittedName>
        <fullName evidence="2">Uncharacterized protein</fullName>
    </submittedName>
</protein>
<reference evidence="2" key="2">
    <citation type="submission" date="2020-09" db="EMBL/GenBank/DDBJ databases">
        <authorList>
            <person name="Sun Q."/>
            <person name="Ohkuma M."/>
        </authorList>
    </citation>
    <scope>NUCLEOTIDE SEQUENCE</scope>
    <source>
        <strain evidence="2">JCM 4633</strain>
    </source>
</reference>
<evidence type="ECO:0000313" key="2">
    <source>
        <dbReference type="EMBL" id="GHC39661.1"/>
    </source>
</evidence>
<accession>A0A918TAK0</accession>
<dbReference type="PROSITE" id="PS51257">
    <property type="entry name" value="PROKAR_LIPOPROTEIN"/>
    <property type="match status" value="1"/>
</dbReference>
<dbReference type="EMBL" id="BMVB01000003">
    <property type="protein sequence ID" value="GHC39661.1"/>
    <property type="molecule type" value="Genomic_DNA"/>
</dbReference>
<reference evidence="2" key="1">
    <citation type="journal article" date="2014" name="Int. J. Syst. Evol. Microbiol.">
        <title>Complete genome sequence of Corynebacterium casei LMG S-19264T (=DSM 44701T), isolated from a smear-ripened cheese.</title>
        <authorList>
            <consortium name="US DOE Joint Genome Institute (JGI-PGF)"/>
            <person name="Walter F."/>
            <person name="Albersmeier A."/>
            <person name="Kalinowski J."/>
            <person name="Ruckert C."/>
        </authorList>
    </citation>
    <scope>NUCLEOTIDE SEQUENCE</scope>
    <source>
        <strain evidence="2">JCM 4633</strain>
    </source>
</reference>
<comment type="caution">
    <text evidence="2">The sequence shown here is derived from an EMBL/GenBank/DDBJ whole genome shotgun (WGS) entry which is preliminary data.</text>
</comment>
<keyword evidence="1" id="KW-0732">Signal</keyword>
<evidence type="ECO:0000256" key="1">
    <source>
        <dbReference type="SAM" id="SignalP"/>
    </source>
</evidence>
<name>A0A918TAK0_STRCJ</name>
<dbReference type="Proteomes" id="UP000646244">
    <property type="component" value="Unassembled WGS sequence"/>
</dbReference>
<organism evidence="2 3">
    <name type="scientific">Streptomyces cinnamoneus</name>
    <name type="common">Streptoverticillium cinnamoneum</name>
    <dbReference type="NCBI Taxonomy" id="53446"/>
    <lineage>
        <taxon>Bacteria</taxon>
        <taxon>Bacillati</taxon>
        <taxon>Actinomycetota</taxon>
        <taxon>Actinomycetes</taxon>
        <taxon>Kitasatosporales</taxon>
        <taxon>Streptomycetaceae</taxon>
        <taxon>Streptomyces</taxon>
        <taxon>Streptomyces cinnamoneus group</taxon>
    </lineage>
</organism>
<feature type="signal peptide" evidence="1">
    <location>
        <begin position="1"/>
        <end position="22"/>
    </location>
</feature>
<feature type="chain" id="PRO_5038492137" evidence="1">
    <location>
        <begin position="23"/>
        <end position="181"/>
    </location>
</feature>
<proteinExistence type="predicted"/>
<evidence type="ECO:0000313" key="3">
    <source>
        <dbReference type="Proteomes" id="UP000646244"/>
    </source>
</evidence>